<comment type="caution">
    <text evidence="10">The sequence shown here is derived from an EMBL/GenBank/DDBJ whole genome shotgun (WGS) entry which is preliminary data.</text>
</comment>
<dbReference type="PANTHER" id="PTHR35789:SF1">
    <property type="entry name" value="SPORE GERMINATION PROTEIN B3"/>
    <property type="match status" value="1"/>
</dbReference>
<evidence type="ECO:0000313" key="10">
    <source>
        <dbReference type="EMBL" id="NEW08530.1"/>
    </source>
</evidence>
<dbReference type="NCBIfam" id="TIGR02887">
    <property type="entry name" value="spore_ger_x_C"/>
    <property type="match status" value="1"/>
</dbReference>
<dbReference type="InterPro" id="IPR057336">
    <property type="entry name" value="GerAC_N"/>
</dbReference>
<reference evidence="10" key="1">
    <citation type="submission" date="2020-02" db="EMBL/GenBank/DDBJ databases">
        <authorList>
            <person name="Shen X.-R."/>
            <person name="Zhang Y.-X."/>
        </authorList>
    </citation>
    <scope>NUCLEOTIDE SEQUENCE</scope>
    <source>
        <strain evidence="10">SYP-B3998</strain>
    </source>
</reference>
<evidence type="ECO:0000259" key="8">
    <source>
        <dbReference type="Pfam" id="PF05504"/>
    </source>
</evidence>
<organism evidence="10">
    <name type="scientific">Paenibacillus sp. SYP-B3998</name>
    <dbReference type="NCBI Taxonomy" id="2678564"/>
    <lineage>
        <taxon>Bacteria</taxon>
        <taxon>Bacillati</taxon>
        <taxon>Bacillota</taxon>
        <taxon>Bacilli</taxon>
        <taxon>Bacillales</taxon>
        <taxon>Paenibacillaceae</taxon>
        <taxon>Paenibacillus</taxon>
    </lineage>
</organism>
<accession>A0A6G4A2H5</accession>
<gene>
    <name evidence="10" type="ORF">GK047_21255</name>
</gene>
<evidence type="ECO:0000256" key="6">
    <source>
        <dbReference type="ARBA" id="ARBA00023139"/>
    </source>
</evidence>
<dbReference type="Pfam" id="PF25198">
    <property type="entry name" value="Spore_GerAC_N"/>
    <property type="match status" value="1"/>
</dbReference>
<comment type="similarity">
    <text evidence="2">Belongs to the GerABKC lipoprotein family.</text>
</comment>
<name>A0A6G4A2H5_9BACL</name>
<evidence type="ECO:0000259" key="9">
    <source>
        <dbReference type="Pfam" id="PF25198"/>
    </source>
</evidence>
<comment type="subcellular location">
    <subcellularLocation>
        <location evidence="1">Membrane</location>
        <topology evidence="1">Lipid-anchor</topology>
    </subcellularLocation>
</comment>
<evidence type="ECO:0000256" key="1">
    <source>
        <dbReference type="ARBA" id="ARBA00004635"/>
    </source>
</evidence>
<dbReference type="GO" id="GO:0016020">
    <property type="term" value="C:membrane"/>
    <property type="evidence" value="ECO:0007669"/>
    <property type="project" value="UniProtKB-SubCell"/>
</dbReference>
<feature type="domain" description="Spore germination protein N-terminal" evidence="9">
    <location>
        <begin position="23"/>
        <end position="196"/>
    </location>
</feature>
<dbReference type="RefSeq" id="WP_163951467.1">
    <property type="nucleotide sequence ID" value="NZ_JAAIKC010000009.1"/>
</dbReference>
<evidence type="ECO:0000256" key="4">
    <source>
        <dbReference type="ARBA" id="ARBA00022729"/>
    </source>
</evidence>
<proteinExistence type="inferred from homology"/>
<feature type="domain" description="Spore germination GerAC-like C-terminal" evidence="8">
    <location>
        <begin position="223"/>
        <end position="386"/>
    </location>
</feature>
<dbReference type="Gene3D" id="6.20.190.10">
    <property type="entry name" value="Nutrient germinant receptor protein C, domain 1"/>
    <property type="match status" value="1"/>
</dbReference>
<dbReference type="GO" id="GO:0009847">
    <property type="term" value="P:spore germination"/>
    <property type="evidence" value="ECO:0007669"/>
    <property type="project" value="InterPro"/>
</dbReference>
<protein>
    <submittedName>
        <fullName evidence="10">Ger(X)C family spore germination protein</fullName>
    </submittedName>
</protein>
<evidence type="ECO:0000256" key="7">
    <source>
        <dbReference type="ARBA" id="ARBA00023288"/>
    </source>
</evidence>
<dbReference type="AlphaFoldDB" id="A0A6G4A2H5"/>
<evidence type="ECO:0000256" key="3">
    <source>
        <dbReference type="ARBA" id="ARBA00022544"/>
    </source>
</evidence>
<keyword evidence="7" id="KW-0449">Lipoprotein</keyword>
<evidence type="ECO:0000256" key="5">
    <source>
        <dbReference type="ARBA" id="ARBA00023136"/>
    </source>
</evidence>
<dbReference type="InterPro" id="IPR038501">
    <property type="entry name" value="Spore_GerAC_C_sf"/>
</dbReference>
<keyword evidence="3" id="KW-0309">Germination</keyword>
<keyword evidence="6" id="KW-0564">Palmitate</keyword>
<dbReference type="PANTHER" id="PTHR35789">
    <property type="entry name" value="SPORE GERMINATION PROTEIN B3"/>
    <property type="match status" value="1"/>
</dbReference>
<dbReference type="Gene3D" id="3.30.300.210">
    <property type="entry name" value="Nutrient germinant receptor protein C, domain 3"/>
    <property type="match status" value="1"/>
</dbReference>
<evidence type="ECO:0000256" key="2">
    <source>
        <dbReference type="ARBA" id="ARBA00007886"/>
    </source>
</evidence>
<keyword evidence="5" id="KW-0472">Membrane</keyword>
<sequence length="398" mass="44447">MWKSGVSFVILLVLLTTLTGCWNRRELNELGIQMGTAIDKVGDQYQVTVQVVVPGEVSTRQSSGRSTVTSYKATAPTLFEAFRKLTETSPRKIYSAHIRVLILGESLVKDGITNVLDILSRNPEARTDFYILVARDVPAEKVLKILTSLEKIPASHLFYSLDTSAKTWSPTTTVTLDQLIDQLVTEGLNPVLTGVKLLGDQLVGEEKKSVEEIKPAAMLRNVGLAVFKKDRLVGWLNEDESKGYNYIRDNVKSSAGHVSCPKGGLIGIETIRSHTKLKGTIVKGEPVIHITVRNESNVTDAECQINLDDPQTIALLEKESEDHLIDLMRLSIEDVRKKYNVDIFGFGQAIHQANPKVWNRLKADWDEIFLHLKVEYDVQITLKRIGTTVNSIKNDIKE</sequence>
<dbReference type="PROSITE" id="PS51257">
    <property type="entry name" value="PROKAR_LIPOPROTEIN"/>
    <property type="match status" value="1"/>
</dbReference>
<dbReference type="EMBL" id="JAAIKC010000009">
    <property type="protein sequence ID" value="NEW08530.1"/>
    <property type="molecule type" value="Genomic_DNA"/>
</dbReference>
<dbReference type="InterPro" id="IPR046953">
    <property type="entry name" value="Spore_GerAC-like_C"/>
</dbReference>
<dbReference type="InterPro" id="IPR008844">
    <property type="entry name" value="Spore_GerAC-like"/>
</dbReference>
<keyword evidence="4" id="KW-0732">Signal</keyword>
<dbReference type="Pfam" id="PF05504">
    <property type="entry name" value="Spore_GerAC"/>
    <property type="match status" value="1"/>
</dbReference>